<evidence type="ECO:0000256" key="1">
    <source>
        <dbReference type="SAM" id="MobiDB-lite"/>
    </source>
</evidence>
<evidence type="ECO:0000313" key="3">
    <source>
        <dbReference type="EMBL" id="MFG6414977.1"/>
    </source>
</evidence>
<organism evidence="3 4">
    <name type="scientific">Pelomonas dachongensis</name>
    <dbReference type="NCBI Taxonomy" id="3299029"/>
    <lineage>
        <taxon>Bacteria</taxon>
        <taxon>Pseudomonadati</taxon>
        <taxon>Pseudomonadota</taxon>
        <taxon>Betaproteobacteria</taxon>
        <taxon>Burkholderiales</taxon>
        <taxon>Sphaerotilaceae</taxon>
        <taxon>Roseateles</taxon>
    </lineage>
</organism>
<keyword evidence="2" id="KW-0732">Signal</keyword>
<gene>
    <name evidence="3" type="ORF">ACG02S_13845</name>
</gene>
<feature type="signal peptide" evidence="2">
    <location>
        <begin position="1"/>
        <end position="17"/>
    </location>
</feature>
<sequence>MAAALLMTLAGAAAAQATGAVIVPPNAAQAAVIQSIASQLQGASSARALLQGLKANSLPAGVEGVVAGVAGGSAGGDALRVLNPPSQCVPRSNRLDCAAQGATDAGGADVSSRLRHSVIGEVGAGRSATEGAGAPKSGPTCTPLPGKLTCER</sequence>
<name>A0ABW7EP87_9BURK</name>
<keyword evidence="4" id="KW-1185">Reference proteome</keyword>
<evidence type="ECO:0000313" key="4">
    <source>
        <dbReference type="Proteomes" id="UP001606300"/>
    </source>
</evidence>
<reference evidence="3 4" key="1">
    <citation type="submission" date="2024-09" db="EMBL/GenBank/DDBJ databases">
        <title>Novel species of the genus Pelomonas and Roseateles isolated from streams.</title>
        <authorList>
            <person name="Lu H."/>
        </authorList>
    </citation>
    <scope>NUCLEOTIDE SEQUENCE [LARGE SCALE GENOMIC DNA]</scope>
    <source>
        <strain evidence="3 4">DC23W</strain>
    </source>
</reference>
<protein>
    <submittedName>
        <fullName evidence="3">Uncharacterized protein</fullName>
    </submittedName>
</protein>
<evidence type="ECO:0000256" key="2">
    <source>
        <dbReference type="SAM" id="SignalP"/>
    </source>
</evidence>
<feature type="region of interest" description="Disordered" evidence="1">
    <location>
        <begin position="124"/>
        <end position="152"/>
    </location>
</feature>
<proteinExistence type="predicted"/>
<dbReference type="Proteomes" id="UP001606300">
    <property type="component" value="Unassembled WGS sequence"/>
</dbReference>
<feature type="chain" id="PRO_5047503362" evidence="2">
    <location>
        <begin position="18"/>
        <end position="152"/>
    </location>
</feature>
<comment type="caution">
    <text evidence="3">The sequence shown here is derived from an EMBL/GenBank/DDBJ whole genome shotgun (WGS) entry which is preliminary data.</text>
</comment>
<accession>A0ABW7EP87</accession>
<dbReference type="EMBL" id="JBIGHY010000004">
    <property type="protein sequence ID" value="MFG6414977.1"/>
    <property type="molecule type" value="Genomic_DNA"/>
</dbReference>